<accession>A0A1A9VHH6</accession>
<protein>
    <submittedName>
        <fullName evidence="1">Uncharacterized protein</fullName>
    </submittedName>
</protein>
<dbReference type="AlphaFoldDB" id="A0A1A9VHH6"/>
<reference evidence="1" key="1">
    <citation type="submission" date="2020-05" db="UniProtKB">
        <authorList>
            <consortium name="EnsemblMetazoa"/>
        </authorList>
    </citation>
    <scope>IDENTIFICATION</scope>
    <source>
        <strain evidence="1">TTRI</strain>
    </source>
</reference>
<name>A0A1A9VHH6_GLOAU</name>
<dbReference type="EnsemblMetazoa" id="GAUT037539-RA">
    <property type="protein sequence ID" value="GAUT037539-PA"/>
    <property type="gene ID" value="GAUT037539"/>
</dbReference>
<dbReference type="VEuPathDB" id="VectorBase:GAUT037539"/>
<evidence type="ECO:0000313" key="2">
    <source>
        <dbReference type="Proteomes" id="UP000078200"/>
    </source>
</evidence>
<organism evidence="1 2">
    <name type="scientific">Glossina austeni</name>
    <name type="common">Savannah tsetse fly</name>
    <dbReference type="NCBI Taxonomy" id="7395"/>
    <lineage>
        <taxon>Eukaryota</taxon>
        <taxon>Metazoa</taxon>
        <taxon>Ecdysozoa</taxon>
        <taxon>Arthropoda</taxon>
        <taxon>Hexapoda</taxon>
        <taxon>Insecta</taxon>
        <taxon>Pterygota</taxon>
        <taxon>Neoptera</taxon>
        <taxon>Endopterygota</taxon>
        <taxon>Diptera</taxon>
        <taxon>Brachycera</taxon>
        <taxon>Muscomorpha</taxon>
        <taxon>Hippoboscoidea</taxon>
        <taxon>Glossinidae</taxon>
        <taxon>Glossina</taxon>
    </lineage>
</organism>
<keyword evidence="2" id="KW-1185">Reference proteome</keyword>
<dbReference type="Proteomes" id="UP000078200">
    <property type="component" value="Unassembled WGS sequence"/>
</dbReference>
<evidence type="ECO:0000313" key="1">
    <source>
        <dbReference type="EnsemblMetazoa" id="GAUT037539-PA"/>
    </source>
</evidence>
<proteinExistence type="predicted"/>
<sequence length="160" mass="18061">MLSERTAQSRCLGSSLQNWSSVVPTPLLSPSPSSYVGQLIRESSFQRVDENTAKLHTILIYSYSSQGGILIHSENCVDKLSFPSLKPGIWEYNINVLTQQFVEAMLQSFSAKMGEHVLGLMGLKVTQVKNIIIICERGCQQCNYQALSERKCFMYFVEHF</sequence>